<evidence type="ECO:0000313" key="10">
    <source>
        <dbReference type="Proteomes" id="UP000037088"/>
    </source>
</evidence>
<dbReference type="Proteomes" id="UP000037088">
    <property type="component" value="Unassembled WGS sequence"/>
</dbReference>
<keyword evidence="4" id="KW-0410">Iron transport</keyword>
<accession>A0A0L7TED6</accession>
<keyword evidence="4" id="KW-0408">Iron</keyword>
<dbReference type="SUPFAM" id="SSF53807">
    <property type="entry name" value="Helical backbone' metal receptor"/>
    <property type="match status" value="1"/>
</dbReference>
<dbReference type="EMBL" id="JRXE01000047">
    <property type="protein sequence ID" value="KOC87266.1"/>
    <property type="molecule type" value="Genomic_DNA"/>
</dbReference>
<keyword evidence="4" id="KW-0406">Ion transport</keyword>
<dbReference type="RefSeq" id="WP_052902975.1">
    <property type="nucleotide sequence ID" value="NZ_JRXE01000047.1"/>
</dbReference>
<dbReference type="GO" id="GO:0030288">
    <property type="term" value="C:outer membrane-bounded periplasmic space"/>
    <property type="evidence" value="ECO:0007669"/>
    <property type="project" value="TreeGrafter"/>
</dbReference>
<dbReference type="NCBIfam" id="NF007864">
    <property type="entry name" value="PRK10576.1"/>
    <property type="match status" value="1"/>
</dbReference>
<dbReference type="PRINTS" id="PR01715">
    <property type="entry name" value="FERRIBNDNGPP"/>
</dbReference>
<dbReference type="Proteomes" id="UP000036851">
    <property type="component" value="Unassembled WGS sequence"/>
</dbReference>
<comment type="similarity">
    <text evidence="2">Belongs to the bacterial solute-binding protein 8 family.</text>
</comment>
<evidence type="ECO:0000256" key="4">
    <source>
        <dbReference type="ARBA" id="ARBA00022496"/>
    </source>
</evidence>
<dbReference type="AlphaFoldDB" id="A0A0L7TED6"/>
<dbReference type="Pfam" id="PF01497">
    <property type="entry name" value="Peripla_BP_2"/>
    <property type="match status" value="1"/>
</dbReference>
<dbReference type="Gene3D" id="3.40.50.1980">
    <property type="entry name" value="Nitrogenase molybdenum iron protein domain"/>
    <property type="match status" value="2"/>
</dbReference>
<name>A0A0L7TED6_9GAMM</name>
<dbReference type="OrthoDB" id="6160519at2"/>
<dbReference type="PANTHER" id="PTHR30532:SF1">
    <property type="entry name" value="IRON(3+)-HYDROXAMATE-BINDING PROTEIN FHUD"/>
    <property type="match status" value="1"/>
</dbReference>
<dbReference type="EMBL" id="JRXF01000012">
    <property type="protein sequence ID" value="KOC93601.1"/>
    <property type="molecule type" value="Genomic_DNA"/>
</dbReference>
<dbReference type="InterPro" id="IPR002491">
    <property type="entry name" value="ABC_transptr_periplasmic_BD"/>
</dbReference>
<comment type="subcellular location">
    <subcellularLocation>
        <location evidence="1">Cell envelope</location>
    </subcellularLocation>
</comment>
<gene>
    <name evidence="7" type="ORF">NG42_21305</name>
    <name evidence="8" type="ORF">NG43_08890</name>
</gene>
<evidence type="ECO:0000313" key="9">
    <source>
        <dbReference type="Proteomes" id="UP000036851"/>
    </source>
</evidence>
<evidence type="ECO:0000256" key="1">
    <source>
        <dbReference type="ARBA" id="ARBA00004196"/>
    </source>
</evidence>
<keyword evidence="10" id="KW-1185">Reference proteome</keyword>
<organism evidence="8 9">
    <name type="scientific">Winslowiella iniecta</name>
    <dbReference type="NCBI Taxonomy" id="1560201"/>
    <lineage>
        <taxon>Bacteria</taxon>
        <taxon>Pseudomonadati</taxon>
        <taxon>Pseudomonadota</taxon>
        <taxon>Gammaproteobacteria</taxon>
        <taxon>Enterobacterales</taxon>
        <taxon>Erwiniaceae</taxon>
        <taxon>Winslowiella</taxon>
    </lineage>
</organism>
<evidence type="ECO:0000259" key="6">
    <source>
        <dbReference type="PROSITE" id="PS50983"/>
    </source>
</evidence>
<evidence type="ECO:0000256" key="2">
    <source>
        <dbReference type="ARBA" id="ARBA00008814"/>
    </source>
</evidence>
<evidence type="ECO:0000256" key="3">
    <source>
        <dbReference type="ARBA" id="ARBA00022448"/>
    </source>
</evidence>
<proteinExistence type="inferred from homology"/>
<protein>
    <submittedName>
        <fullName evidence="8">Iron-hydroxamate transporter substrate-binding subunit</fullName>
    </submittedName>
</protein>
<dbReference type="PATRIC" id="fig|1560201.3.peg.4519"/>
<keyword evidence="5" id="KW-0732">Signal</keyword>
<dbReference type="PROSITE" id="PS50983">
    <property type="entry name" value="FE_B12_PBP"/>
    <property type="match status" value="1"/>
</dbReference>
<dbReference type="PANTHER" id="PTHR30532">
    <property type="entry name" value="IRON III DICITRATE-BINDING PERIPLASMIC PROTEIN"/>
    <property type="match status" value="1"/>
</dbReference>
<sequence length="297" mass="33200">MTIAVDAPDRREFLKLMALSPLLFSSLSQATQIDLTRIIVLEWRPVELLMALGIAPMAIADIPNYHRWLVEPALPDGVLDVGLRTEPNLEMMQRLKPSLIIRSNGYGPTAASLQSIAPVWGGDFTDGKTQPLTLMRRDLISLGALLNHQQQAAAHLQLMDNRFRQHRQRLSAFAAEPLLIFSFLDSRRVMVFGNNSLFADAMNQIGFKNGWQGGSSYWGSTIVGIETLAQVKNVRAIGLTHGDNDPVQQIAHSALWRSIPFVREEKLHLIPAVWFYGASFSAMRFCQLLEQTLLENA</sequence>
<feature type="domain" description="Fe/B12 periplasmic-binding" evidence="6">
    <location>
        <begin position="37"/>
        <end position="297"/>
    </location>
</feature>
<dbReference type="GO" id="GO:1901678">
    <property type="term" value="P:iron coordination entity transport"/>
    <property type="evidence" value="ECO:0007669"/>
    <property type="project" value="UniProtKB-ARBA"/>
</dbReference>
<evidence type="ECO:0000313" key="8">
    <source>
        <dbReference type="EMBL" id="KOC93601.1"/>
    </source>
</evidence>
<evidence type="ECO:0000313" key="7">
    <source>
        <dbReference type="EMBL" id="KOC87266.1"/>
    </source>
</evidence>
<keyword evidence="3" id="KW-0813">Transport</keyword>
<dbReference type="STRING" id="1560201.NG42_21305"/>
<dbReference type="InterPro" id="IPR051313">
    <property type="entry name" value="Bact_iron-sidero_bind"/>
</dbReference>
<reference evidence="9 10" key="1">
    <citation type="journal article" date="2015" name="Int. J. Syst. Evol. Microbiol.">
        <title>Erwinia iniecta sp. nov., isolated from Russian wheat aphids (Diuraphis noxia).</title>
        <authorList>
            <person name="Campillo T."/>
            <person name="Luna E."/>
            <person name="Portier P."/>
            <person name="Fischer-Le Saux M."/>
            <person name="Lapitan N."/>
            <person name="Tisserat N.A."/>
            <person name="Leach J.E."/>
        </authorList>
    </citation>
    <scope>NUCLEOTIDE SEQUENCE [LARGE SCALE GENOMIC DNA]</scope>
    <source>
        <strain evidence="7 10">B120</strain>
        <strain evidence="8 9">B149</strain>
    </source>
</reference>
<dbReference type="CDD" id="cd01146">
    <property type="entry name" value="FhuD"/>
    <property type="match status" value="1"/>
</dbReference>
<evidence type="ECO:0000256" key="5">
    <source>
        <dbReference type="ARBA" id="ARBA00022729"/>
    </source>
</evidence>
<comment type="caution">
    <text evidence="8">The sequence shown here is derived from an EMBL/GenBank/DDBJ whole genome shotgun (WGS) entry which is preliminary data.</text>
</comment>